<feature type="region of interest" description="Disordered" evidence="1">
    <location>
        <begin position="1"/>
        <end position="356"/>
    </location>
</feature>
<feature type="compositionally biased region" description="Polar residues" evidence="1">
    <location>
        <begin position="422"/>
        <end position="432"/>
    </location>
</feature>
<sequence>MDEICSEVKRAQKHRESKNSSFANFFENSNNGRYRTGTVKEAQAAPEQPTDKPAPPSSMGPKVHHRTTSSSRLGPNSRSTSATRLGANLQLTQKDPQFNTNKQPQPAQSKKNALGTHDNHGRTSTFQRVNSSHRLASKDQLPPFQPVPKRPTYTATAKANGTKSKRGFIIASSPSDEADDDEWVSSESGAATPNYVEGSDSGAESELVTPAEMTKLLERPTSTKSDATKEMVEEQDRGRADGGVTPIPRVDIARPPQTLDPQLPRGKLPAEPELASLRPAPPPPPAASQNHDRRASLPPMVTMINSVEPSPIDTPAAAPRPSHKRRPSTRPPSTHSISSRHEPLRPHPLIRGQSFGFPNNKLAPLAMTSDVASAQLSSTPPVNIEQSRHHPSPLSSSPATTISGSPPSPSNNYNSLHHQLPSRRTSISSAHSVATLPAHSLREPRQGKDRNRTISTISISSSSAAISSLAHIPATRPPSPQRLSVVFPPPSHPQFHTAGVHSLLPPPYLTNHLTTLAHRTPLRESYDRVRYAKLIARR</sequence>
<reference evidence="2" key="2">
    <citation type="journal article" date="2023" name="Proc. Natl. Acad. Sci. U.S.A.">
        <title>A global phylogenomic analysis of the shiitake genus Lentinula.</title>
        <authorList>
            <person name="Sierra-Patev S."/>
            <person name="Min B."/>
            <person name="Naranjo-Ortiz M."/>
            <person name="Looney B."/>
            <person name="Konkel Z."/>
            <person name="Slot J.C."/>
            <person name="Sakamoto Y."/>
            <person name="Steenwyk J.L."/>
            <person name="Rokas A."/>
            <person name="Carro J."/>
            <person name="Camarero S."/>
            <person name="Ferreira P."/>
            <person name="Molpeceres G."/>
            <person name="Ruiz-Duenas F.J."/>
            <person name="Serrano A."/>
            <person name="Henrissat B."/>
            <person name="Drula E."/>
            <person name="Hughes K.W."/>
            <person name="Mata J.L."/>
            <person name="Ishikawa N.K."/>
            <person name="Vargas-Isla R."/>
            <person name="Ushijima S."/>
            <person name="Smith C.A."/>
            <person name="Donoghue J."/>
            <person name="Ahrendt S."/>
            <person name="Andreopoulos W."/>
            <person name="He G."/>
            <person name="LaButti K."/>
            <person name="Lipzen A."/>
            <person name="Ng V."/>
            <person name="Riley R."/>
            <person name="Sandor L."/>
            <person name="Barry K."/>
            <person name="Martinez A.T."/>
            <person name="Xiao Y."/>
            <person name="Gibbons J.G."/>
            <person name="Terashima K."/>
            <person name="Grigoriev I.V."/>
            <person name="Hibbett D."/>
        </authorList>
    </citation>
    <scope>NUCLEOTIDE SEQUENCE</scope>
    <source>
        <strain evidence="2">Sp2 HRB7682 ss15</strain>
    </source>
</reference>
<feature type="compositionally biased region" description="Low complexity" evidence="1">
    <location>
        <begin position="269"/>
        <end position="278"/>
    </location>
</feature>
<dbReference type="EMBL" id="JANVFS010000003">
    <property type="protein sequence ID" value="KAJ4493965.1"/>
    <property type="molecule type" value="Genomic_DNA"/>
</dbReference>
<feature type="compositionally biased region" description="Polar residues" evidence="1">
    <location>
        <begin position="153"/>
        <end position="162"/>
    </location>
</feature>
<proteinExistence type="predicted"/>
<accession>A0A9W9AZB0</accession>
<evidence type="ECO:0000313" key="3">
    <source>
        <dbReference type="Proteomes" id="UP001150238"/>
    </source>
</evidence>
<feature type="compositionally biased region" description="Basic and acidic residues" evidence="1">
    <location>
        <begin position="440"/>
        <end position="452"/>
    </location>
</feature>
<gene>
    <name evidence="2" type="ORF">C8J55DRAFT_172311</name>
</gene>
<dbReference type="AlphaFoldDB" id="A0A9W9AZB0"/>
<feature type="compositionally biased region" description="Basic and acidic residues" evidence="1">
    <location>
        <begin position="226"/>
        <end position="240"/>
    </location>
</feature>
<feature type="compositionally biased region" description="Low complexity" evidence="1">
    <location>
        <begin position="19"/>
        <end position="31"/>
    </location>
</feature>
<feature type="compositionally biased region" description="Low complexity" evidence="1">
    <location>
        <begin position="392"/>
        <end position="415"/>
    </location>
</feature>
<feature type="compositionally biased region" description="Polar residues" evidence="1">
    <location>
        <begin position="68"/>
        <end position="111"/>
    </location>
</feature>
<feature type="region of interest" description="Disordered" evidence="1">
    <location>
        <begin position="372"/>
        <end position="452"/>
    </location>
</feature>
<evidence type="ECO:0000313" key="2">
    <source>
        <dbReference type="EMBL" id="KAJ4493965.1"/>
    </source>
</evidence>
<evidence type="ECO:0000256" key="1">
    <source>
        <dbReference type="SAM" id="MobiDB-lite"/>
    </source>
</evidence>
<comment type="caution">
    <text evidence="2">The sequence shown here is derived from an EMBL/GenBank/DDBJ whole genome shotgun (WGS) entry which is preliminary data.</text>
</comment>
<feature type="compositionally biased region" description="Basic and acidic residues" evidence="1">
    <location>
        <begin position="1"/>
        <end position="10"/>
    </location>
</feature>
<feature type="compositionally biased region" description="Polar residues" evidence="1">
    <location>
        <begin position="122"/>
        <end position="134"/>
    </location>
</feature>
<reference evidence="2" key="1">
    <citation type="submission" date="2022-08" db="EMBL/GenBank/DDBJ databases">
        <authorList>
            <consortium name="DOE Joint Genome Institute"/>
            <person name="Min B."/>
            <person name="Riley R."/>
            <person name="Sierra-Patev S."/>
            <person name="Naranjo-Ortiz M."/>
            <person name="Looney B."/>
            <person name="Konkel Z."/>
            <person name="Slot J.C."/>
            <person name="Sakamoto Y."/>
            <person name="Steenwyk J.L."/>
            <person name="Rokas A."/>
            <person name="Carro J."/>
            <person name="Camarero S."/>
            <person name="Ferreira P."/>
            <person name="Molpeceres G."/>
            <person name="Ruiz-Duenas F.J."/>
            <person name="Serrano A."/>
            <person name="Henrissat B."/>
            <person name="Drula E."/>
            <person name="Hughes K.W."/>
            <person name="Mata J.L."/>
            <person name="Ishikawa N.K."/>
            <person name="Vargas-Isla R."/>
            <person name="Ushijima S."/>
            <person name="Smith C.A."/>
            <person name="Ahrendt S."/>
            <person name="Andreopoulos W."/>
            <person name="He G."/>
            <person name="Labutti K."/>
            <person name="Lipzen A."/>
            <person name="Ng V."/>
            <person name="Sandor L."/>
            <person name="Barry K."/>
            <person name="Martinez A.T."/>
            <person name="Xiao Y."/>
            <person name="Gibbons J.G."/>
            <person name="Terashima K."/>
            <person name="Hibbett D.S."/>
            <person name="Grigoriev I.V."/>
        </authorList>
    </citation>
    <scope>NUCLEOTIDE SEQUENCE</scope>
    <source>
        <strain evidence="2">Sp2 HRB7682 ss15</strain>
    </source>
</reference>
<name>A0A9W9AZB0_9AGAR</name>
<feature type="compositionally biased region" description="Polar residues" evidence="1">
    <location>
        <begin position="372"/>
        <end position="385"/>
    </location>
</feature>
<dbReference type="Proteomes" id="UP001150238">
    <property type="component" value="Unassembled WGS sequence"/>
</dbReference>
<organism evidence="2 3">
    <name type="scientific">Lentinula lateritia</name>
    <dbReference type="NCBI Taxonomy" id="40482"/>
    <lineage>
        <taxon>Eukaryota</taxon>
        <taxon>Fungi</taxon>
        <taxon>Dikarya</taxon>
        <taxon>Basidiomycota</taxon>
        <taxon>Agaricomycotina</taxon>
        <taxon>Agaricomycetes</taxon>
        <taxon>Agaricomycetidae</taxon>
        <taxon>Agaricales</taxon>
        <taxon>Marasmiineae</taxon>
        <taxon>Omphalotaceae</taxon>
        <taxon>Lentinula</taxon>
    </lineage>
</organism>
<protein>
    <submittedName>
        <fullName evidence="2">Uncharacterized protein</fullName>
    </submittedName>
</protein>